<gene>
    <name evidence="2" type="ORF">M1R53_02125</name>
</gene>
<keyword evidence="1" id="KW-0472">Membrane</keyword>
<dbReference type="Pfam" id="PF09991">
    <property type="entry name" value="DUF2232"/>
    <property type="match status" value="1"/>
</dbReference>
<feature type="transmembrane region" description="Helical" evidence="1">
    <location>
        <begin position="210"/>
        <end position="229"/>
    </location>
</feature>
<feature type="transmembrane region" description="Helical" evidence="1">
    <location>
        <begin position="235"/>
        <end position="256"/>
    </location>
</feature>
<accession>A0A9E7DKK7</accession>
<evidence type="ECO:0000313" key="2">
    <source>
        <dbReference type="EMBL" id="UQK59477.1"/>
    </source>
</evidence>
<feature type="transmembrane region" description="Helical" evidence="1">
    <location>
        <begin position="52"/>
        <end position="69"/>
    </location>
</feature>
<name>A0A9E7DKK7_9FIRM</name>
<evidence type="ECO:0000256" key="1">
    <source>
        <dbReference type="SAM" id="Phobius"/>
    </source>
</evidence>
<keyword evidence="1" id="KW-0812">Transmembrane</keyword>
<dbReference type="RefSeq" id="WP_249242904.1">
    <property type="nucleotide sequence ID" value="NZ_CP096649.1"/>
</dbReference>
<dbReference type="KEGG" id="fms:M1R53_02125"/>
<dbReference type="EMBL" id="CP096649">
    <property type="protein sequence ID" value="UQK59477.1"/>
    <property type="molecule type" value="Genomic_DNA"/>
</dbReference>
<feature type="transmembrane region" description="Helical" evidence="1">
    <location>
        <begin position="268"/>
        <end position="290"/>
    </location>
</feature>
<proteinExistence type="predicted"/>
<evidence type="ECO:0000313" key="3">
    <source>
        <dbReference type="Proteomes" id="UP000831151"/>
    </source>
</evidence>
<feature type="transmembrane region" description="Helical" evidence="1">
    <location>
        <begin position="12"/>
        <end position="40"/>
    </location>
</feature>
<keyword evidence="3" id="KW-1185">Reference proteome</keyword>
<dbReference type="InterPro" id="IPR018710">
    <property type="entry name" value="DUF2232"/>
</dbReference>
<feature type="transmembrane region" description="Helical" evidence="1">
    <location>
        <begin position="98"/>
        <end position="116"/>
    </location>
</feature>
<organism evidence="2 3">
    <name type="scientific">Fenollaria massiliensis</name>
    <dbReference type="NCBI Taxonomy" id="938288"/>
    <lineage>
        <taxon>Bacteria</taxon>
        <taxon>Bacillati</taxon>
        <taxon>Bacillota</taxon>
        <taxon>Clostridia</taxon>
        <taxon>Eubacteriales</taxon>
        <taxon>Fenollaria</taxon>
    </lineage>
</organism>
<feature type="transmembrane region" description="Helical" evidence="1">
    <location>
        <begin position="164"/>
        <end position="181"/>
    </location>
</feature>
<sequence>MQIENKNLETAISFVVLTLTMFITRYLGIFAMPFVLGAYLMNSIENKDYSSIYLYMASLGVLAIFLEPAFIFEKAILGLPFLIIAVTLIKMKMRGDKLLLAMTLTLVVSSIVYIIFLRDIFNINLIEVFNKSLDKQMELVKSYEGELIFDKDMVSLAYQEFKKYLASTVFFLAFIASFIALKLPHYIIRKRGDVNITEPFIEALKFKRSAFYLMLTILLIFMLTDLGINELIIDNISLMIFMSLAVQGLSFVMFTLKIRYKKTVAANLYFAISIFFLGIMFFINIIFGFIDGTTRIRGA</sequence>
<dbReference type="AlphaFoldDB" id="A0A9E7DKK7"/>
<keyword evidence="1" id="KW-1133">Transmembrane helix</keyword>
<protein>
    <submittedName>
        <fullName evidence="2">DUF2232 domain-containing protein</fullName>
    </submittedName>
</protein>
<reference evidence="2" key="1">
    <citation type="submission" date="2022-04" db="EMBL/GenBank/DDBJ databases">
        <title>Complete genome sequences of Ezakiella coagulans and Fenollaria massiliensis.</title>
        <authorList>
            <person name="France M.T."/>
            <person name="Clifford J."/>
            <person name="Narina S."/>
            <person name="Rutt L."/>
            <person name="Ravel J."/>
        </authorList>
    </citation>
    <scope>NUCLEOTIDE SEQUENCE</scope>
    <source>
        <strain evidence="2">C0061C2</strain>
    </source>
</reference>
<dbReference type="Proteomes" id="UP000831151">
    <property type="component" value="Chromosome"/>
</dbReference>